<dbReference type="AlphaFoldDB" id="A0A290XCV9"/>
<evidence type="ECO:0000313" key="3">
    <source>
        <dbReference type="Proteomes" id="UP000218968"/>
    </source>
</evidence>
<accession>A0A290XCV9</accession>
<evidence type="ECO:0008006" key="4">
    <source>
        <dbReference type="Google" id="ProtNLM"/>
    </source>
</evidence>
<feature type="region of interest" description="Disordered" evidence="1">
    <location>
        <begin position="393"/>
        <end position="418"/>
    </location>
</feature>
<sequence>MSKRSWAIWCRTRISAATFSDRTAFTTVDHRARIIAGPFSCGRAAMSSPAPKLLAASALLASMVACTPRDATAPDASATAALPDIAPASAAQSPDARAAPGGTTAEPVYRVFRDVVVACDNVRRCAAIGVGDDASGLVLSLRRDTGADGAQALVLQAPGGTVDTSGMTLDGAAAPAIVALPWQRDAGESAILRIEDPTAIARFIDLVRDGTHLGDGAERSVSLSGLNAALLYIDEHQQRLDTSGAWGRRGERDDAAVPSAPALPVLAKSAASPPALPEDEAGRLIRSVREAQAAALHAEECDAPGGAFDVSRQDAAFPLDATQALVFVTCYSGAYQSAALVFRAARDGTEAARLTLPAPRLSGDSEPREVSACWSAPATIRAPAHCRNTRGGAVSATVATTPDGSSTAGASRSRTTPR</sequence>
<protein>
    <recommendedName>
        <fullName evidence="4">DUF1176 domain-containing protein</fullName>
    </recommendedName>
</protein>
<dbReference type="InterPro" id="IPR009560">
    <property type="entry name" value="DUF1176"/>
</dbReference>
<dbReference type="Proteomes" id="UP000218968">
    <property type="component" value="Chromosome"/>
</dbReference>
<feature type="compositionally biased region" description="Low complexity" evidence="1">
    <location>
        <begin position="404"/>
        <end position="418"/>
    </location>
</feature>
<gene>
    <name evidence="2" type="ORF">CNR27_04375</name>
</gene>
<dbReference type="OrthoDB" id="6183301at2"/>
<proteinExistence type="predicted"/>
<name>A0A290XCV9_9GAMM</name>
<reference evidence="3" key="1">
    <citation type="submission" date="2017-09" db="EMBL/GenBank/DDBJ databases">
        <title>Luteimonas liuhanmingii sp.nov., isolated from the intestinal contents of Tibetan Plateau Pika in Yushu, Qinghai Province, China.</title>
        <authorList>
            <person name="Gui Z."/>
        </authorList>
    </citation>
    <scope>NUCLEOTIDE SEQUENCE [LARGE SCALE GENOMIC DNA]</scope>
    <source>
        <strain evidence="3">100111</strain>
    </source>
</reference>
<evidence type="ECO:0000313" key="2">
    <source>
        <dbReference type="EMBL" id="ATD66776.1"/>
    </source>
</evidence>
<dbReference type="EMBL" id="CP023406">
    <property type="protein sequence ID" value="ATD66776.1"/>
    <property type="molecule type" value="Genomic_DNA"/>
</dbReference>
<evidence type="ECO:0000256" key="1">
    <source>
        <dbReference type="SAM" id="MobiDB-lite"/>
    </source>
</evidence>
<keyword evidence="3" id="KW-1185">Reference proteome</keyword>
<dbReference type="KEGG" id="lum:CNR27_04375"/>
<organism evidence="2 3">
    <name type="scientific">Luteimonas chenhongjianii</name>
    <dbReference type="NCBI Taxonomy" id="2006110"/>
    <lineage>
        <taxon>Bacteria</taxon>
        <taxon>Pseudomonadati</taxon>
        <taxon>Pseudomonadota</taxon>
        <taxon>Gammaproteobacteria</taxon>
        <taxon>Lysobacterales</taxon>
        <taxon>Lysobacteraceae</taxon>
        <taxon>Luteimonas</taxon>
    </lineage>
</organism>
<dbReference type="Pfam" id="PF06674">
    <property type="entry name" value="DUF1176"/>
    <property type="match status" value="1"/>
</dbReference>